<organism evidence="4 5">
    <name type="scientific">Pseudomonas lundensis</name>
    <dbReference type="NCBI Taxonomy" id="86185"/>
    <lineage>
        <taxon>Bacteria</taxon>
        <taxon>Pseudomonadati</taxon>
        <taxon>Pseudomonadota</taxon>
        <taxon>Gammaproteobacteria</taxon>
        <taxon>Pseudomonadales</taxon>
        <taxon>Pseudomonadaceae</taxon>
        <taxon>Pseudomonas</taxon>
    </lineage>
</organism>
<dbReference type="AlphaFoldDB" id="A0AAX2HCV8"/>
<accession>A0AAX2HCV8</accession>
<dbReference type="InterPro" id="IPR016193">
    <property type="entry name" value="Cytidine_deaminase-like"/>
</dbReference>
<comment type="caution">
    <text evidence="4">The sequence shown here is derived from an EMBL/GenBank/DDBJ whole genome shotgun (WGS) entry which is preliminary data.</text>
</comment>
<dbReference type="GO" id="GO:0005737">
    <property type="term" value="C:cytoplasm"/>
    <property type="evidence" value="ECO:0007669"/>
    <property type="project" value="TreeGrafter"/>
</dbReference>
<dbReference type="SUPFAM" id="SSF53927">
    <property type="entry name" value="Cytidine deaminase-like"/>
    <property type="match status" value="1"/>
</dbReference>
<keyword evidence="1" id="KW-0378">Hydrolase</keyword>
<name>A0AAX2HCV8_9PSED</name>
<keyword evidence="2" id="KW-0175">Coiled coil</keyword>
<proteinExistence type="predicted"/>
<dbReference type="RefSeq" id="WP_097192680.1">
    <property type="nucleotide sequence ID" value="NZ_OBKZ01000047.1"/>
</dbReference>
<evidence type="ECO:0000259" key="3">
    <source>
        <dbReference type="PROSITE" id="PS51747"/>
    </source>
</evidence>
<reference evidence="4 5" key="1">
    <citation type="submission" date="2017-08" db="EMBL/GenBank/DDBJ databases">
        <authorList>
            <person name="Chaillou S."/>
        </authorList>
    </citation>
    <scope>NUCLEOTIDE SEQUENCE [LARGE SCALE GENOMIC DNA]</scope>
    <source>
        <strain evidence="4 5">MFPA15A1205</strain>
    </source>
</reference>
<feature type="coiled-coil region" evidence="2">
    <location>
        <begin position="583"/>
        <end position="610"/>
    </location>
</feature>
<gene>
    <name evidence="4" type="ORF">PLUA15_510001</name>
</gene>
<dbReference type="Gene3D" id="3.40.50.300">
    <property type="entry name" value="P-loop containing nucleotide triphosphate hydrolases"/>
    <property type="match status" value="1"/>
</dbReference>
<dbReference type="InterPro" id="IPR015517">
    <property type="entry name" value="dCMP_deaminase-rel"/>
</dbReference>
<dbReference type="EMBL" id="OBKZ01000047">
    <property type="protein sequence ID" value="SOB54457.1"/>
    <property type="molecule type" value="Genomic_DNA"/>
</dbReference>
<sequence length="614" mass="70341">MSEFSGNPSSRAIGSIYKENKKFVVIGLTGRTGSGCSTSAEILCSASIELPENAYSGITNNELRKHRIIKKFIEHRWQPFKCLQVRTVITRYILELNFPEFCRFISDVVSRDISKISEFMREIKEEYDDLHIEVSEYLGSPENTLDEIEAKQEFAFDFYFKKLPTFSNKIRETLKKISIDAYTKIYQSAGDNIRASGQVNSSKFDDSKVFHFPRTINKIIKSAHHVARKNNESCFIVIDAIRNPYEAIFFKERYAGFYLVSINTENENRLAHLRSTHKFSESQIIDLDKKEYPSKLAGHSKFISQNIQKCIEISDIHIHNPRKEQFNNVELKCQLAWYISLIQHPGLVMPTSLESCMQIAYTVKQSSGCISRQVGAAVTDEEFSVKSVGWNNTPQGQVPCLLRNAEDLLLGQDTYAYSDYERNDSKFREVLHGKFDKLRKSPLLEGRNLSFCFKDMQNEIDGEKNQVHTRSLHAEENAFLQIAKHGGMKLRNGILFTTASPCELCSKKAYQLGISKIVFIDPYPGIATRHTLLVGSNSPELQLYRGAVGRAYHQLYQPIMPYKDELETLLSIPGNANKKAIRTKILEKENLELREELEQLKNQLNSLNKLKHPI</sequence>
<dbReference type="GO" id="GO:0004132">
    <property type="term" value="F:dCMP deaminase activity"/>
    <property type="evidence" value="ECO:0007669"/>
    <property type="project" value="TreeGrafter"/>
</dbReference>
<dbReference type="InterPro" id="IPR027417">
    <property type="entry name" value="P-loop_NTPase"/>
</dbReference>
<dbReference type="InterPro" id="IPR002125">
    <property type="entry name" value="CMP_dCMP_dom"/>
</dbReference>
<dbReference type="Proteomes" id="UP000219564">
    <property type="component" value="Unassembled WGS sequence"/>
</dbReference>
<protein>
    <recommendedName>
        <fullName evidence="3">CMP/dCMP-type deaminase domain-containing protein</fullName>
    </recommendedName>
</protein>
<evidence type="ECO:0000256" key="2">
    <source>
        <dbReference type="SAM" id="Coils"/>
    </source>
</evidence>
<dbReference type="PANTHER" id="PTHR11086:SF18">
    <property type="entry name" value="DEOXYCYTIDYLATE DEAMINASE"/>
    <property type="match status" value="1"/>
</dbReference>
<evidence type="ECO:0000256" key="1">
    <source>
        <dbReference type="ARBA" id="ARBA00022801"/>
    </source>
</evidence>
<dbReference type="PANTHER" id="PTHR11086">
    <property type="entry name" value="DEOXYCYTIDYLATE DEAMINASE-RELATED"/>
    <property type="match status" value="1"/>
</dbReference>
<evidence type="ECO:0000313" key="5">
    <source>
        <dbReference type="Proteomes" id="UP000219564"/>
    </source>
</evidence>
<evidence type="ECO:0000313" key="4">
    <source>
        <dbReference type="EMBL" id="SOB54457.1"/>
    </source>
</evidence>
<feature type="domain" description="CMP/dCMP-type deaminase" evidence="3">
    <location>
        <begin position="351"/>
        <end position="540"/>
    </location>
</feature>
<dbReference type="Gene3D" id="3.40.140.10">
    <property type="entry name" value="Cytidine Deaminase, domain 2"/>
    <property type="match status" value="1"/>
</dbReference>
<dbReference type="Pfam" id="PF00383">
    <property type="entry name" value="dCMP_cyt_deam_1"/>
    <property type="match status" value="1"/>
</dbReference>
<dbReference type="PROSITE" id="PS51747">
    <property type="entry name" value="CYT_DCMP_DEAMINASES_2"/>
    <property type="match status" value="1"/>
</dbReference>